<evidence type="ECO:0000259" key="1">
    <source>
        <dbReference type="PROSITE" id="PS50004"/>
    </source>
</evidence>
<dbReference type="Pfam" id="PF00300">
    <property type="entry name" value="His_Phos_1"/>
    <property type="match status" value="1"/>
</dbReference>
<dbReference type="InterPro" id="IPR050275">
    <property type="entry name" value="PGM_Phosphatase"/>
</dbReference>
<evidence type="ECO:0000313" key="2">
    <source>
        <dbReference type="EMBL" id="KAL1521659.1"/>
    </source>
</evidence>
<dbReference type="AlphaFoldDB" id="A0AB34JJC5"/>
<proteinExistence type="predicted"/>
<comment type="caution">
    <text evidence="2">The sequence shown here is derived from an EMBL/GenBank/DDBJ whole genome shotgun (WGS) entry which is preliminary data.</text>
</comment>
<dbReference type="Gene3D" id="3.40.50.1240">
    <property type="entry name" value="Phosphoglycerate mutase-like"/>
    <property type="match status" value="1"/>
</dbReference>
<dbReference type="InterPro" id="IPR000008">
    <property type="entry name" value="C2_dom"/>
</dbReference>
<reference evidence="2 3" key="1">
    <citation type="journal article" date="2024" name="Science">
        <title>Giant polyketide synthase enzymes in the biosynthesis of giant marine polyether toxins.</title>
        <authorList>
            <person name="Fallon T.R."/>
            <person name="Shende V.V."/>
            <person name="Wierzbicki I.H."/>
            <person name="Pendleton A.L."/>
            <person name="Watervoot N.F."/>
            <person name="Auber R.P."/>
            <person name="Gonzalez D.J."/>
            <person name="Wisecaver J.H."/>
            <person name="Moore B.S."/>
        </authorList>
    </citation>
    <scope>NUCLEOTIDE SEQUENCE [LARGE SCALE GENOMIC DNA]</scope>
    <source>
        <strain evidence="2 3">12B1</strain>
    </source>
</reference>
<dbReference type="CDD" id="cd00030">
    <property type="entry name" value="C2"/>
    <property type="match status" value="1"/>
</dbReference>
<dbReference type="InterPro" id="IPR013078">
    <property type="entry name" value="His_Pase_superF_clade-1"/>
</dbReference>
<sequence length="417" mass="45428">MGGCASKPHLDAPEEEKLQAEAAVDPCKIILEPEPLVVCLISGHKLPALDLLSESDVFVLAHMEDCNGSKLAEARWPVKWDTPNPVWRSCRQFGTTPPPDGAVLVLRLFDYDESGASDFMGTVTTPVSELAYDKELDLPVVLKKASKKAGEAYCKVKRVSAVGMPNKKSVYFIRHGESVWNKAQKDKDALAMLSSVDHPLNDAGRAQAEALQEAKTPCSPPSDAVSFVETCLIGLEPMLTGEAPQRQRHVVALNPNLREKRNFGGKDSSGQWVGNALVNGVRAAISELYKDQPEVAQKLNAIELDLTLTQDKWWVGSAESSSLVADRIAEAFAHIRFNSFSSIVIVGHSHYFREALKHFRASSCILSAADGSELNATQLDSKKLSNAGVIRCELDFSVSPDKPIMAAQLCFETTLVD</sequence>
<dbReference type="PANTHER" id="PTHR48100:SF1">
    <property type="entry name" value="HISTIDINE PHOSPHATASE FAMILY PROTEIN-RELATED"/>
    <property type="match status" value="1"/>
</dbReference>
<dbReference type="SUPFAM" id="SSF53254">
    <property type="entry name" value="Phosphoglycerate mutase-like"/>
    <property type="match status" value="1"/>
</dbReference>
<dbReference type="InterPro" id="IPR029033">
    <property type="entry name" value="His_PPase_superfam"/>
</dbReference>
<name>A0AB34JJC5_PRYPA</name>
<dbReference type="Gene3D" id="2.60.40.150">
    <property type="entry name" value="C2 domain"/>
    <property type="match status" value="1"/>
</dbReference>
<dbReference type="CDD" id="cd07067">
    <property type="entry name" value="HP_PGM_like"/>
    <property type="match status" value="1"/>
</dbReference>
<dbReference type="Pfam" id="PF00168">
    <property type="entry name" value="C2"/>
    <property type="match status" value="1"/>
</dbReference>
<keyword evidence="3" id="KW-1185">Reference proteome</keyword>
<gene>
    <name evidence="2" type="ORF">AB1Y20_021316</name>
</gene>
<protein>
    <recommendedName>
        <fullName evidence="1">C2 domain-containing protein</fullName>
    </recommendedName>
</protein>
<dbReference type="InterPro" id="IPR035892">
    <property type="entry name" value="C2_domain_sf"/>
</dbReference>
<dbReference type="PROSITE" id="PS50004">
    <property type="entry name" value="C2"/>
    <property type="match status" value="1"/>
</dbReference>
<dbReference type="EMBL" id="JBGBPQ010000007">
    <property type="protein sequence ID" value="KAL1521659.1"/>
    <property type="molecule type" value="Genomic_DNA"/>
</dbReference>
<dbReference type="GO" id="GO:0016791">
    <property type="term" value="F:phosphatase activity"/>
    <property type="evidence" value="ECO:0007669"/>
    <property type="project" value="TreeGrafter"/>
</dbReference>
<dbReference type="SMART" id="SM00239">
    <property type="entry name" value="C2"/>
    <property type="match status" value="1"/>
</dbReference>
<dbReference type="SUPFAM" id="SSF49562">
    <property type="entry name" value="C2 domain (Calcium/lipid-binding domain, CaLB)"/>
    <property type="match status" value="1"/>
</dbReference>
<evidence type="ECO:0000313" key="3">
    <source>
        <dbReference type="Proteomes" id="UP001515480"/>
    </source>
</evidence>
<accession>A0AB34JJC5</accession>
<feature type="domain" description="C2" evidence="1">
    <location>
        <begin position="14"/>
        <end position="140"/>
    </location>
</feature>
<dbReference type="Proteomes" id="UP001515480">
    <property type="component" value="Unassembled WGS sequence"/>
</dbReference>
<dbReference type="GO" id="GO:0005737">
    <property type="term" value="C:cytoplasm"/>
    <property type="evidence" value="ECO:0007669"/>
    <property type="project" value="TreeGrafter"/>
</dbReference>
<organism evidence="2 3">
    <name type="scientific">Prymnesium parvum</name>
    <name type="common">Toxic golden alga</name>
    <dbReference type="NCBI Taxonomy" id="97485"/>
    <lineage>
        <taxon>Eukaryota</taxon>
        <taxon>Haptista</taxon>
        <taxon>Haptophyta</taxon>
        <taxon>Prymnesiophyceae</taxon>
        <taxon>Prymnesiales</taxon>
        <taxon>Prymnesiaceae</taxon>
        <taxon>Prymnesium</taxon>
    </lineage>
</organism>
<dbReference type="PANTHER" id="PTHR48100">
    <property type="entry name" value="BROAD-SPECIFICITY PHOSPHATASE YOR283W-RELATED"/>
    <property type="match status" value="1"/>
</dbReference>